<reference evidence="1 2" key="1">
    <citation type="submission" date="2014-09" db="EMBL/GenBank/DDBJ databases">
        <authorList>
            <person name="Ellenberger Sabrina"/>
        </authorList>
    </citation>
    <scope>NUCLEOTIDE SEQUENCE [LARGE SCALE GENOMIC DNA]</scope>
    <source>
        <strain evidence="1 2">CBS 412.66</strain>
    </source>
</reference>
<protein>
    <recommendedName>
        <fullName evidence="3">Reverse transcriptase zinc-binding domain-containing protein</fullName>
    </recommendedName>
</protein>
<accession>A0A0B7N6Y1</accession>
<organism evidence="1 2">
    <name type="scientific">Parasitella parasitica</name>
    <dbReference type="NCBI Taxonomy" id="35722"/>
    <lineage>
        <taxon>Eukaryota</taxon>
        <taxon>Fungi</taxon>
        <taxon>Fungi incertae sedis</taxon>
        <taxon>Mucoromycota</taxon>
        <taxon>Mucoromycotina</taxon>
        <taxon>Mucoromycetes</taxon>
        <taxon>Mucorales</taxon>
        <taxon>Mucorineae</taxon>
        <taxon>Mucoraceae</taxon>
        <taxon>Parasitella</taxon>
    </lineage>
</organism>
<dbReference type="OrthoDB" id="2417874at2759"/>
<sequence length="338" mass="38852">MDAFSVSGRDTSDYWNRSLADMNIYHLQTALDPSPLVYLGFSLIQSTLQRNNFMAAFIAKLKKTLQPHTRRSVSVLGKATIVNTLLLSKCWYTFRVIPLTKMDIQQITSVAIQFLKKGISPVIPWRTWTLLRLQGGLGTLDVNLQHAALYFRWVSPLLQQNTPSSTSSVLLLFPVARQQFTKKRRVLSLDMMYNSIDMLPRNYDIVTINVSSPQSSVQLPRRTRSMTVADVFQVHPTHHFLHWKSPSDLSLTVCFKLFRETCYTVHEVPSHLASIESSAWNFFWSLILTMVQRNVVYRFIHKCIPHQSLLHRMFPTVHLSSLCPVCSTVDDSIHHFLC</sequence>
<evidence type="ECO:0008006" key="3">
    <source>
        <dbReference type="Google" id="ProtNLM"/>
    </source>
</evidence>
<evidence type="ECO:0000313" key="2">
    <source>
        <dbReference type="Proteomes" id="UP000054107"/>
    </source>
</evidence>
<dbReference type="AlphaFoldDB" id="A0A0B7N6Y1"/>
<evidence type="ECO:0000313" key="1">
    <source>
        <dbReference type="EMBL" id="CEP10784.1"/>
    </source>
</evidence>
<proteinExistence type="predicted"/>
<dbReference type="EMBL" id="LN725192">
    <property type="protein sequence ID" value="CEP10784.1"/>
    <property type="molecule type" value="Genomic_DNA"/>
</dbReference>
<dbReference type="Proteomes" id="UP000054107">
    <property type="component" value="Unassembled WGS sequence"/>
</dbReference>
<name>A0A0B7N6Y1_9FUNG</name>
<gene>
    <name evidence="1" type="primary">PARPA_04549.1 scaffold 14269</name>
</gene>
<keyword evidence="2" id="KW-1185">Reference proteome</keyword>